<reference evidence="1" key="1">
    <citation type="submission" date="2022-02" db="EMBL/GenBank/DDBJ databases">
        <title>Polaribacter sp. MSW13, isolated from seawater.</title>
        <authorList>
            <person name="Kristyanto S."/>
            <person name="Jung J."/>
            <person name="Jeon C.O."/>
        </authorList>
    </citation>
    <scope>NUCLEOTIDE SEQUENCE</scope>
    <source>
        <strain evidence="1">MSW13</strain>
    </source>
</reference>
<dbReference type="EMBL" id="JAKQYM010000009">
    <property type="protein sequence ID" value="MCI2229935.1"/>
    <property type="molecule type" value="Genomic_DNA"/>
</dbReference>
<organism evidence="1 2">
    <name type="scientific">Polaribacter marinus</name>
    <dbReference type="NCBI Taxonomy" id="2916838"/>
    <lineage>
        <taxon>Bacteria</taxon>
        <taxon>Pseudomonadati</taxon>
        <taxon>Bacteroidota</taxon>
        <taxon>Flavobacteriia</taxon>
        <taxon>Flavobacteriales</taxon>
        <taxon>Flavobacteriaceae</taxon>
    </lineage>
</organism>
<dbReference type="SUPFAM" id="SSF52540">
    <property type="entry name" value="P-loop containing nucleoside triphosphate hydrolases"/>
    <property type="match status" value="1"/>
</dbReference>
<dbReference type="AlphaFoldDB" id="A0A9X2AM34"/>
<evidence type="ECO:0000313" key="1">
    <source>
        <dbReference type="EMBL" id="MCI2229935.1"/>
    </source>
</evidence>
<protein>
    <submittedName>
        <fullName evidence="1">Type IV secretory system conjugative DNA transfer family protein</fullName>
    </submittedName>
</protein>
<dbReference type="InterPro" id="IPR027417">
    <property type="entry name" value="P-loop_NTPase"/>
</dbReference>
<proteinExistence type="predicted"/>
<gene>
    <name evidence="1" type="ORF">MC378_12225</name>
</gene>
<evidence type="ECO:0000313" key="2">
    <source>
        <dbReference type="Proteomes" id="UP001139369"/>
    </source>
</evidence>
<dbReference type="Proteomes" id="UP001139369">
    <property type="component" value="Unassembled WGS sequence"/>
</dbReference>
<comment type="caution">
    <text evidence="1">The sequence shown here is derived from an EMBL/GenBank/DDBJ whole genome shotgun (WGS) entry which is preliminary data.</text>
</comment>
<keyword evidence="2" id="KW-1185">Reference proteome</keyword>
<sequence>MKVLLYQDILQNRGCCLFDINGDLLKEILALVPEHRKKDLVLLDATNSDIELGYNPLKKVSYNKRALIASSLLETFQKIWGQQSWGLRLEYTLRNVILTLLDIPKATFEDIPKLLLEEEFRQKCLPYIINKNVLRFWEQEYPKYSKSDILPVLNKVGSFLSIPILHKILVENKKQISLRSIIDGKKIFLVNISKGSLGTDGANLLASLLLTSLASAGFSRVDLEEKKRIPFIIFLDEFQNYTTGSLAGAISELRKFAIGFVFAHQYLGQLKPAIKNAVLGNVGTIVCFKLGTDAKQMEHEFYPVFDASDFINLEHYHIYVKLLINGKVSAGFSAKTIQIQDLQN</sequence>
<name>A0A9X2AM34_9FLAO</name>
<accession>A0A9X2AM34</accession>
<dbReference type="Gene3D" id="3.40.50.300">
    <property type="entry name" value="P-loop containing nucleotide triphosphate hydrolases"/>
    <property type="match status" value="1"/>
</dbReference>